<evidence type="ECO:0000313" key="7">
    <source>
        <dbReference type="Proteomes" id="UP001148614"/>
    </source>
</evidence>
<dbReference type="EMBL" id="JANPWZ010000196">
    <property type="protein sequence ID" value="KAJ3578578.1"/>
    <property type="molecule type" value="Genomic_DNA"/>
</dbReference>
<reference evidence="6" key="1">
    <citation type="submission" date="2022-07" db="EMBL/GenBank/DDBJ databases">
        <title>Genome Sequence of Xylaria arbuscula.</title>
        <authorList>
            <person name="Buettner E."/>
        </authorList>
    </citation>
    <scope>NUCLEOTIDE SEQUENCE</scope>
    <source>
        <strain evidence="6">VT107</strain>
    </source>
</reference>
<evidence type="ECO:0000256" key="1">
    <source>
        <dbReference type="ARBA" id="ARBA00010790"/>
    </source>
</evidence>
<feature type="chain" id="PRO_5040784138" description="Glucose-methanol-choline oxidoreductase N-terminal domain-containing protein" evidence="4">
    <location>
        <begin position="20"/>
        <end position="606"/>
    </location>
</feature>
<comment type="cofactor">
    <cofactor evidence="3">
        <name>FAD</name>
        <dbReference type="ChEBI" id="CHEBI:57692"/>
    </cofactor>
</comment>
<organism evidence="6 7">
    <name type="scientific">Xylaria arbuscula</name>
    <dbReference type="NCBI Taxonomy" id="114810"/>
    <lineage>
        <taxon>Eukaryota</taxon>
        <taxon>Fungi</taxon>
        <taxon>Dikarya</taxon>
        <taxon>Ascomycota</taxon>
        <taxon>Pezizomycotina</taxon>
        <taxon>Sordariomycetes</taxon>
        <taxon>Xylariomycetidae</taxon>
        <taxon>Xylariales</taxon>
        <taxon>Xylariaceae</taxon>
        <taxon>Xylaria</taxon>
    </lineage>
</organism>
<comment type="similarity">
    <text evidence="1">Belongs to the GMC oxidoreductase family.</text>
</comment>
<comment type="caution">
    <text evidence="6">The sequence shown here is derived from an EMBL/GenBank/DDBJ whole genome shotgun (WGS) entry which is preliminary data.</text>
</comment>
<dbReference type="PANTHER" id="PTHR11552">
    <property type="entry name" value="GLUCOSE-METHANOL-CHOLINE GMC OXIDOREDUCTASE"/>
    <property type="match status" value="1"/>
</dbReference>
<dbReference type="AlphaFoldDB" id="A0A9W8NLL0"/>
<keyword evidence="3" id="KW-0274">FAD</keyword>
<evidence type="ECO:0000256" key="3">
    <source>
        <dbReference type="PIRSR" id="PIRSR000137-2"/>
    </source>
</evidence>
<keyword evidence="2" id="KW-0325">Glycoprotein</keyword>
<dbReference type="InterPro" id="IPR036188">
    <property type="entry name" value="FAD/NAD-bd_sf"/>
</dbReference>
<dbReference type="GO" id="GO:0016614">
    <property type="term" value="F:oxidoreductase activity, acting on CH-OH group of donors"/>
    <property type="evidence" value="ECO:0007669"/>
    <property type="project" value="InterPro"/>
</dbReference>
<keyword evidence="4" id="KW-0732">Signal</keyword>
<dbReference type="VEuPathDB" id="FungiDB:F4678DRAFT_423959"/>
<sequence>MAAKLGFVALMLASSLASAACVSDPTYEAEYDYVIVGGGIGGSVTASRLTEDPSVSVALIEAGTWYEKVAGNESMVPAYDANYNAKAANATNPAVEWGLITTPQAGVGNISVHFARGKALGGSSNLHYMLYTHSSYGAMQKWADEVGDQSYTYDEVKKYYYKSLNFTTELADERLANSTPSYDKDIVPTGGLLDISYTSFASPWSTWVAKAMDMVGLKNTVAFINGNLFGSSWVVSTINPRNGHRESAATAFLEPSKGRKNLKIYDLSRGEKVLFDKNKKAIGVEVTTNNKTYKLKARKEVIVACGAFHSPQLLQVSGVGPAKLLKDNGVSVVTDRPGVGQNLHDHVYYGVGYRVNVDTFTSLQYGDNTLKAQEQWNTNGTGPLASPGADYVAFGNLPKGIRATFSDKTNALLDELPEDWPEFMFSTIPAYISDFWTPAPPSPMDGYMYASLLATIQCPTSRGNVSISSSSMNDPPLINPNWLTTEHDVELVVGGFKRLRQILEAPVLAEVKIGDEYFPGSSIETDEQIYEHLMKSYNSISHPAASNKMGKKSDPLAVVDSHARVYGVKGLRVIDASAFPFLPPGLPQSAVYMFAEKISDLIKKGQ</sequence>
<dbReference type="InterPro" id="IPR007867">
    <property type="entry name" value="GMC_OxRtase_C"/>
</dbReference>
<dbReference type="Pfam" id="PF00732">
    <property type="entry name" value="GMC_oxred_N"/>
    <property type="match status" value="1"/>
</dbReference>
<feature type="domain" description="Glucose-methanol-choline oxidoreductase N-terminal" evidence="5">
    <location>
        <begin position="306"/>
        <end position="320"/>
    </location>
</feature>
<proteinExistence type="inferred from homology"/>
<protein>
    <recommendedName>
        <fullName evidence="5">Glucose-methanol-choline oxidoreductase N-terminal domain-containing protein</fullName>
    </recommendedName>
</protein>
<dbReference type="Gene3D" id="3.30.560.10">
    <property type="entry name" value="Glucose Oxidase, domain 3"/>
    <property type="match status" value="1"/>
</dbReference>
<name>A0A9W8NLL0_9PEZI</name>
<dbReference type="InterPro" id="IPR000172">
    <property type="entry name" value="GMC_OxRdtase_N"/>
</dbReference>
<dbReference type="SUPFAM" id="SSF51905">
    <property type="entry name" value="FAD/NAD(P)-binding domain"/>
    <property type="match status" value="1"/>
</dbReference>
<dbReference type="Gene3D" id="3.50.50.60">
    <property type="entry name" value="FAD/NAD(P)-binding domain"/>
    <property type="match status" value="1"/>
</dbReference>
<evidence type="ECO:0000259" key="5">
    <source>
        <dbReference type="PROSITE" id="PS00624"/>
    </source>
</evidence>
<dbReference type="GO" id="GO:0044550">
    <property type="term" value="P:secondary metabolite biosynthetic process"/>
    <property type="evidence" value="ECO:0007669"/>
    <property type="project" value="TreeGrafter"/>
</dbReference>
<dbReference type="InterPro" id="IPR012132">
    <property type="entry name" value="GMC_OxRdtase"/>
</dbReference>
<feature type="binding site" evidence="3">
    <location>
        <begin position="587"/>
        <end position="588"/>
    </location>
    <ligand>
        <name>FAD</name>
        <dbReference type="ChEBI" id="CHEBI:57692"/>
    </ligand>
</feature>
<dbReference type="GO" id="GO:0050660">
    <property type="term" value="F:flavin adenine dinucleotide binding"/>
    <property type="evidence" value="ECO:0007669"/>
    <property type="project" value="InterPro"/>
</dbReference>
<dbReference type="PIRSF" id="PIRSF000137">
    <property type="entry name" value="Alcohol_oxidase"/>
    <property type="match status" value="1"/>
</dbReference>
<dbReference type="SUPFAM" id="SSF54373">
    <property type="entry name" value="FAD-linked reductases, C-terminal domain"/>
    <property type="match status" value="1"/>
</dbReference>
<accession>A0A9W8NLL0</accession>
<dbReference type="PROSITE" id="PS51257">
    <property type="entry name" value="PROKAR_LIPOPROTEIN"/>
    <property type="match status" value="1"/>
</dbReference>
<keyword evidence="7" id="KW-1185">Reference proteome</keyword>
<keyword evidence="3" id="KW-0285">Flavoprotein</keyword>
<evidence type="ECO:0000256" key="2">
    <source>
        <dbReference type="ARBA" id="ARBA00023180"/>
    </source>
</evidence>
<dbReference type="PROSITE" id="PS00624">
    <property type="entry name" value="GMC_OXRED_2"/>
    <property type="match status" value="1"/>
</dbReference>
<dbReference type="Pfam" id="PF05199">
    <property type="entry name" value="GMC_oxred_C"/>
    <property type="match status" value="1"/>
</dbReference>
<dbReference type="Proteomes" id="UP001148614">
    <property type="component" value="Unassembled WGS sequence"/>
</dbReference>
<gene>
    <name evidence="6" type="ORF">NPX13_g1991</name>
</gene>
<feature type="signal peptide" evidence="4">
    <location>
        <begin position="1"/>
        <end position="19"/>
    </location>
</feature>
<evidence type="ECO:0000256" key="4">
    <source>
        <dbReference type="SAM" id="SignalP"/>
    </source>
</evidence>
<evidence type="ECO:0000313" key="6">
    <source>
        <dbReference type="EMBL" id="KAJ3578578.1"/>
    </source>
</evidence>
<dbReference type="PANTHER" id="PTHR11552:SF138">
    <property type="entry name" value="DEHYDROGENASE PKFF-RELATED"/>
    <property type="match status" value="1"/>
</dbReference>